<feature type="domain" description="TonB C-terminal" evidence="11">
    <location>
        <begin position="348"/>
        <end position="443"/>
    </location>
</feature>
<evidence type="ECO:0000256" key="1">
    <source>
        <dbReference type="ARBA" id="ARBA00004383"/>
    </source>
</evidence>
<dbReference type="InterPro" id="IPR051045">
    <property type="entry name" value="TonB-dependent_transducer"/>
</dbReference>
<keyword evidence="10" id="KW-0732">Signal</keyword>
<dbReference type="GO" id="GO:0015031">
    <property type="term" value="P:protein transport"/>
    <property type="evidence" value="ECO:0007669"/>
    <property type="project" value="UniProtKB-KW"/>
</dbReference>
<evidence type="ECO:0000313" key="12">
    <source>
        <dbReference type="EMBL" id="RKR83605.1"/>
    </source>
</evidence>
<dbReference type="GO" id="GO:0098797">
    <property type="term" value="C:plasma membrane protein complex"/>
    <property type="evidence" value="ECO:0007669"/>
    <property type="project" value="TreeGrafter"/>
</dbReference>
<dbReference type="PANTHER" id="PTHR33446">
    <property type="entry name" value="PROTEIN TONB-RELATED"/>
    <property type="match status" value="1"/>
</dbReference>
<dbReference type="GO" id="GO:0031992">
    <property type="term" value="F:energy transducer activity"/>
    <property type="evidence" value="ECO:0007669"/>
    <property type="project" value="TreeGrafter"/>
</dbReference>
<dbReference type="AlphaFoldDB" id="A0A495J3P6"/>
<evidence type="ECO:0000256" key="9">
    <source>
        <dbReference type="ARBA" id="ARBA00023136"/>
    </source>
</evidence>
<dbReference type="PANTHER" id="PTHR33446:SF2">
    <property type="entry name" value="PROTEIN TONB"/>
    <property type="match status" value="1"/>
</dbReference>
<evidence type="ECO:0000256" key="5">
    <source>
        <dbReference type="ARBA" id="ARBA00022519"/>
    </source>
</evidence>
<evidence type="ECO:0000256" key="2">
    <source>
        <dbReference type="ARBA" id="ARBA00006555"/>
    </source>
</evidence>
<comment type="caution">
    <text evidence="12">The sequence shown here is derived from an EMBL/GenBank/DDBJ whole genome shotgun (WGS) entry which is preliminary data.</text>
</comment>
<feature type="signal peptide" evidence="10">
    <location>
        <begin position="1"/>
        <end position="19"/>
    </location>
</feature>
<keyword evidence="6" id="KW-0812">Transmembrane</keyword>
<evidence type="ECO:0000313" key="13">
    <source>
        <dbReference type="Proteomes" id="UP000268007"/>
    </source>
</evidence>
<dbReference type="NCBIfam" id="TIGR01352">
    <property type="entry name" value="tonB_Cterm"/>
    <property type="match status" value="1"/>
</dbReference>
<dbReference type="RefSeq" id="WP_121199080.1">
    <property type="nucleotide sequence ID" value="NZ_RBKU01000001.1"/>
</dbReference>
<comment type="similarity">
    <text evidence="2">Belongs to the TonB family.</text>
</comment>
<protein>
    <submittedName>
        <fullName evidence="12">TonB family protein</fullName>
    </submittedName>
</protein>
<keyword evidence="3" id="KW-0813">Transport</keyword>
<feature type="chain" id="PRO_5019733359" evidence="10">
    <location>
        <begin position="20"/>
        <end position="443"/>
    </location>
</feature>
<evidence type="ECO:0000256" key="10">
    <source>
        <dbReference type="SAM" id="SignalP"/>
    </source>
</evidence>
<name>A0A495J3P6_9SPHI</name>
<dbReference type="PROSITE" id="PS52015">
    <property type="entry name" value="TONB_CTD"/>
    <property type="match status" value="1"/>
</dbReference>
<accession>A0A495J3P6</accession>
<dbReference type="Proteomes" id="UP000268007">
    <property type="component" value="Unassembled WGS sequence"/>
</dbReference>
<gene>
    <name evidence="12" type="ORF">BDD43_3816</name>
</gene>
<dbReference type="PRINTS" id="PR01217">
    <property type="entry name" value="PRICHEXTENSN"/>
</dbReference>
<dbReference type="OrthoDB" id="795337at2"/>
<dbReference type="SUPFAM" id="SSF74653">
    <property type="entry name" value="TolA/TonB C-terminal domain"/>
    <property type="match status" value="2"/>
</dbReference>
<keyword evidence="7" id="KW-0653">Protein transport</keyword>
<evidence type="ECO:0000256" key="3">
    <source>
        <dbReference type="ARBA" id="ARBA00022448"/>
    </source>
</evidence>
<reference evidence="12 13" key="1">
    <citation type="submission" date="2018-10" db="EMBL/GenBank/DDBJ databases">
        <title>Genomic Encyclopedia of Archaeal and Bacterial Type Strains, Phase II (KMG-II): from individual species to whole genera.</title>
        <authorList>
            <person name="Goeker M."/>
        </authorList>
    </citation>
    <scope>NUCLEOTIDE SEQUENCE [LARGE SCALE GENOMIC DNA]</scope>
    <source>
        <strain evidence="12 13">DSM 18602</strain>
    </source>
</reference>
<proteinExistence type="inferred from homology"/>
<keyword evidence="9" id="KW-0472">Membrane</keyword>
<sequence>MIKYLLLLPLFCNTLLLQAQTDTVTSKINKIPHKRVDAIAKFLQGDFKNYITTKLQTNHTVAYSIKGQIILVMTINADGSVSHVSVLKSLSPQIDPEVVQVIKTSPKWQPATLNAQNVSMDMVLNIDLAVNGVTPATVKPKPVLVTNVNLPPINKPAPLTVKKATPPAIAKAKPPLPQKAPLIALKKPTVPPVKKPVPAPVKKVTTPVVKKATPPVVKKTEPPAAKKTLIAKAPAVPVVKKTPPPVIKKPQPPLVKKPIAPIAKKVEPPIAKKPPVIAKKVEPPVAKKLPVVAKKVEPPIAKKPEVKPAAKEPILAKKAEPVVVKKKKRVVAKMDLFHPSSHNAEFPGGLSAFLRYLSENITYPPDSKKANVQGKVFITFTVEEDGSVNDVEAVSSPAEDLSQEAIRVLLASPRWKPASQNGRNVPVSYTIPINFTLADKTTN</sequence>
<keyword evidence="4" id="KW-1003">Cell membrane</keyword>
<dbReference type="GO" id="GO:0055085">
    <property type="term" value="P:transmembrane transport"/>
    <property type="evidence" value="ECO:0007669"/>
    <property type="project" value="InterPro"/>
</dbReference>
<dbReference type="Gene3D" id="3.30.1150.10">
    <property type="match status" value="2"/>
</dbReference>
<keyword evidence="5" id="KW-0997">Cell inner membrane</keyword>
<organism evidence="12 13">
    <name type="scientific">Mucilaginibacter gracilis</name>
    <dbReference type="NCBI Taxonomy" id="423350"/>
    <lineage>
        <taxon>Bacteria</taxon>
        <taxon>Pseudomonadati</taxon>
        <taxon>Bacteroidota</taxon>
        <taxon>Sphingobacteriia</taxon>
        <taxon>Sphingobacteriales</taxon>
        <taxon>Sphingobacteriaceae</taxon>
        <taxon>Mucilaginibacter</taxon>
    </lineage>
</organism>
<dbReference type="InterPro" id="IPR006260">
    <property type="entry name" value="TonB/TolA_C"/>
</dbReference>
<dbReference type="Pfam" id="PF03544">
    <property type="entry name" value="TonB_C"/>
    <property type="match status" value="2"/>
</dbReference>
<evidence type="ECO:0000256" key="8">
    <source>
        <dbReference type="ARBA" id="ARBA00022989"/>
    </source>
</evidence>
<dbReference type="InterPro" id="IPR037682">
    <property type="entry name" value="TonB_C"/>
</dbReference>
<evidence type="ECO:0000256" key="6">
    <source>
        <dbReference type="ARBA" id="ARBA00022692"/>
    </source>
</evidence>
<evidence type="ECO:0000256" key="7">
    <source>
        <dbReference type="ARBA" id="ARBA00022927"/>
    </source>
</evidence>
<evidence type="ECO:0000256" key="4">
    <source>
        <dbReference type="ARBA" id="ARBA00022475"/>
    </source>
</evidence>
<keyword evidence="13" id="KW-1185">Reference proteome</keyword>
<keyword evidence="8" id="KW-1133">Transmembrane helix</keyword>
<comment type="subcellular location">
    <subcellularLocation>
        <location evidence="1">Cell inner membrane</location>
        <topology evidence="1">Single-pass membrane protein</topology>
        <orientation evidence="1">Periplasmic side</orientation>
    </subcellularLocation>
</comment>
<evidence type="ECO:0000259" key="11">
    <source>
        <dbReference type="PROSITE" id="PS52015"/>
    </source>
</evidence>
<dbReference type="EMBL" id="RBKU01000001">
    <property type="protein sequence ID" value="RKR83605.1"/>
    <property type="molecule type" value="Genomic_DNA"/>
</dbReference>